<dbReference type="PROSITE" id="PS00798">
    <property type="entry name" value="ALDOKETO_REDUCTASE_1"/>
    <property type="match status" value="1"/>
</dbReference>
<dbReference type="AlphaFoldDB" id="A0A6N3BI50"/>
<proteinExistence type="inferred from homology"/>
<accession>A0A6N3BI50</accession>
<dbReference type="InterPro" id="IPR036812">
    <property type="entry name" value="NAD(P)_OxRdtase_dom_sf"/>
</dbReference>
<keyword evidence="3 8" id="KW-0560">Oxidoreductase</keyword>
<dbReference type="InterPro" id="IPR020471">
    <property type="entry name" value="AKR"/>
</dbReference>
<reference evidence="8" key="1">
    <citation type="submission" date="2019-11" db="EMBL/GenBank/DDBJ databases">
        <authorList>
            <person name="Feng L."/>
        </authorList>
    </citation>
    <scope>NUCLEOTIDE SEQUENCE</scope>
    <source>
        <strain evidence="8">SsimulansLFYP27</strain>
    </source>
</reference>
<dbReference type="PRINTS" id="PR00069">
    <property type="entry name" value="ALDKETRDTASE"/>
</dbReference>
<feature type="domain" description="NADP-dependent oxidoreductase" evidence="7">
    <location>
        <begin position="15"/>
        <end position="262"/>
    </location>
</feature>
<dbReference type="PANTHER" id="PTHR43827">
    <property type="entry name" value="2,5-DIKETO-D-GLUCONIC ACID REDUCTASE"/>
    <property type="match status" value="1"/>
</dbReference>
<evidence type="ECO:0000313" key="8">
    <source>
        <dbReference type="EMBL" id="VYU00083.1"/>
    </source>
</evidence>
<dbReference type="Pfam" id="PF00248">
    <property type="entry name" value="Aldo_ket_red"/>
    <property type="match status" value="1"/>
</dbReference>
<sequence>MNTFTLYNGQTMPQLGLGTYRIENSDELAQRVSFAIEHGYRSIDTAARYGNEEKVGEGIKKGIQAAGIHRSDLFITSKLWLDDYGRMNVEEAYQRTLDKLDLDYLDLYLMHWPGSNEEEMIDTWKGMEDLLKQNKVKNIGVSNFQPHHLESLLSHASIKPVINQIEFHPYLTQNDLRLYLKAQRIQAEAWSPFMNGDILKDETIQAIAEEVAKSPAQVVLRWHIQHDVIVIPKSITPSRIKENINVFDFKLSDDQMKRIDLLNQNKSIDADVPSYKSY</sequence>
<feature type="binding site" evidence="5">
    <location>
        <position position="111"/>
    </location>
    <ligand>
        <name>substrate</name>
    </ligand>
</feature>
<gene>
    <name evidence="8" type="primary">ytbE</name>
    <name evidence="8" type="ORF">SSLFYP27_01165</name>
</gene>
<dbReference type="PANTHER" id="PTHR43827:SF3">
    <property type="entry name" value="NADP-DEPENDENT OXIDOREDUCTASE DOMAIN-CONTAINING PROTEIN"/>
    <property type="match status" value="1"/>
</dbReference>
<evidence type="ECO:0000256" key="4">
    <source>
        <dbReference type="PIRSR" id="PIRSR000097-1"/>
    </source>
</evidence>
<evidence type="ECO:0000256" key="5">
    <source>
        <dbReference type="PIRSR" id="PIRSR000097-2"/>
    </source>
</evidence>
<dbReference type="InterPro" id="IPR018170">
    <property type="entry name" value="Aldo/ket_reductase_CS"/>
</dbReference>
<feature type="active site" description="Proton donor" evidence="4">
    <location>
        <position position="49"/>
    </location>
</feature>
<dbReference type="EMBL" id="CACRUO010000029">
    <property type="protein sequence ID" value="VYU00083.1"/>
    <property type="molecule type" value="Genomic_DNA"/>
</dbReference>
<dbReference type="RefSeq" id="WP_156666670.1">
    <property type="nucleotide sequence ID" value="NZ_CACRUO010000029.1"/>
</dbReference>
<evidence type="ECO:0000256" key="2">
    <source>
        <dbReference type="ARBA" id="ARBA00022857"/>
    </source>
</evidence>
<evidence type="ECO:0000256" key="3">
    <source>
        <dbReference type="ARBA" id="ARBA00023002"/>
    </source>
</evidence>
<dbReference type="PROSITE" id="PS00062">
    <property type="entry name" value="ALDOKETO_REDUCTASE_2"/>
    <property type="match status" value="1"/>
</dbReference>
<feature type="site" description="Lowers pKa of active site Tyr" evidence="6">
    <location>
        <position position="78"/>
    </location>
</feature>
<dbReference type="PIRSF" id="PIRSF000097">
    <property type="entry name" value="AKR"/>
    <property type="match status" value="1"/>
</dbReference>
<dbReference type="EC" id="1.-.-.-" evidence="8"/>
<dbReference type="InterPro" id="IPR023210">
    <property type="entry name" value="NADP_OxRdtase_dom"/>
</dbReference>
<dbReference type="FunFam" id="3.20.20.100:FF:000015">
    <property type="entry name" value="Oxidoreductase, aldo/keto reductase family"/>
    <property type="match status" value="1"/>
</dbReference>
<evidence type="ECO:0000259" key="7">
    <source>
        <dbReference type="Pfam" id="PF00248"/>
    </source>
</evidence>
<evidence type="ECO:0000256" key="1">
    <source>
        <dbReference type="ARBA" id="ARBA00007905"/>
    </source>
</evidence>
<dbReference type="GO" id="GO:0016616">
    <property type="term" value="F:oxidoreductase activity, acting on the CH-OH group of donors, NAD or NADP as acceptor"/>
    <property type="evidence" value="ECO:0007669"/>
    <property type="project" value="UniProtKB-ARBA"/>
</dbReference>
<dbReference type="SUPFAM" id="SSF51430">
    <property type="entry name" value="NAD(P)-linked oxidoreductase"/>
    <property type="match status" value="1"/>
</dbReference>
<dbReference type="PROSITE" id="PS00063">
    <property type="entry name" value="ALDOKETO_REDUCTASE_3"/>
    <property type="match status" value="1"/>
</dbReference>
<protein>
    <submittedName>
        <fullName evidence="8">Putative oxidoreductase YtbE</fullName>
        <ecNumber evidence="8">1.-.-.-</ecNumber>
    </submittedName>
</protein>
<keyword evidence="2" id="KW-0521">NADP</keyword>
<comment type="similarity">
    <text evidence="1">Belongs to the aldo/keto reductase family.</text>
</comment>
<organism evidence="8">
    <name type="scientific">Staphylococcus simulans</name>
    <dbReference type="NCBI Taxonomy" id="1286"/>
    <lineage>
        <taxon>Bacteria</taxon>
        <taxon>Bacillati</taxon>
        <taxon>Bacillota</taxon>
        <taxon>Bacilli</taxon>
        <taxon>Bacillales</taxon>
        <taxon>Staphylococcaceae</taxon>
        <taxon>Staphylococcus</taxon>
    </lineage>
</organism>
<evidence type="ECO:0000256" key="6">
    <source>
        <dbReference type="PIRSR" id="PIRSR000097-3"/>
    </source>
</evidence>
<name>A0A6N3BI50_STASI</name>
<dbReference type="Gene3D" id="3.20.20.100">
    <property type="entry name" value="NADP-dependent oxidoreductase domain"/>
    <property type="match status" value="1"/>
</dbReference>